<keyword evidence="5" id="KW-0479">Metal-binding</keyword>
<dbReference type="InterPro" id="IPR005801">
    <property type="entry name" value="ADC_synthase"/>
</dbReference>
<evidence type="ECO:0000313" key="8">
    <source>
        <dbReference type="EMBL" id="MCV9881592.1"/>
    </source>
</evidence>
<comment type="catalytic activity">
    <reaction evidence="1 5">
        <text>chorismate = isochorismate</text>
        <dbReference type="Rhea" id="RHEA:18985"/>
        <dbReference type="ChEBI" id="CHEBI:29748"/>
        <dbReference type="ChEBI" id="CHEBI:29780"/>
        <dbReference type="EC" id="5.4.4.2"/>
    </reaction>
</comment>
<comment type="cofactor">
    <cofactor evidence="5">
        <name>Mg(2+)</name>
        <dbReference type="ChEBI" id="CHEBI:18420"/>
    </cofactor>
</comment>
<accession>A0AA41XZE5</accession>
<name>A0AA41XZE5_9GAMM</name>
<evidence type="ECO:0000313" key="7">
    <source>
        <dbReference type="EMBL" id="MCV9877844.1"/>
    </source>
</evidence>
<dbReference type="EC" id="5.4.4.2" evidence="5"/>
<dbReference type="InterPro" id="IPR044250">
    <property type="entry name" value="MenF-like"/>
</dbReference>
<dbReference type="GO" id="GO:0009234">
    <property type="term" value="P:menaquinone biosynthetic process"/>
    <property type="evidence" value="ECO:0007669"/>
    <property type="project" value="UniProtKB-UniRule"/>
</dbReference>
<feature type="binding site" evidence="5">
    <location>
        <position position="293"/>
    </location>
    <ligand>
        <name>Mg(2+)</name>
        <dbReference type="ChEBI" id="CHEBI:18420"/>
    </ligand>
</feature>
<comment type="similarity">
    <text evidence="2 5">Belongs to the isochorismate synthase family.</text>
</comment>
<keyword evidence="5" id="KW-0474">Menaquinone biosynthesis</keyword>
<evidence type="ECO:0000313" key="10">
    <source>
        <dbReference type="Proteomes" id="UP001165569"/>
    </source>
</evidence>
<protein>
    <recommendedName>
        <fullName evidence="5">Isochorismate synthase MenF</fullName>
        <ecNumber evidence="5">5.4.4.2</ecNumber>
    </recommendedName>
    <alternativeName>
        <fullName evidence="5">Isochorismate mutase</fullName>
    </alternativeName>
</protein>
<evidence type="ECO:0000259" key="6">
    <source>
        <dbReference type="Pfam" id="PF00425"/>
    </source>
</evidence>
<reference evidence="7" key="1">
    <citation type="submission" date="2022-04" db="EMBL/GenBank/DDBJ databases">
        <title>Brenneria sp. isolated from walnut trees in Serbia.</title>
        <authorList>
            <person name="Gasic K."/>
            <person name="Zlatkovic N."/>
            <person name="Kuzmanovic N."/>
        </authorList>
    </citation>
    <scope>NUCLEOTIDE SEQUENCE</scope>
    <source>
        <strain evidence="8">KBI 423</strain>
        <strain evidence="7">KBI 447</strain>
    </source>
</reference>
<dbReference type="SUPFAM" id="SSF56322">
    <property type="entry name" value="ADC synthase"/>
    <property type="match status" value="1"/>
</dbReference>
<dbReference type="RefSeq" id="WP_264089288.1">
    <property type="nucleotide sequence ID" value="NZ_JAMPJT010000002.1"/>
</dbReference>
<evidence type="ECO:0000256" key="3">
    <source>
        <dbReference type="ARBA" id="ARBA00022842"/>
    </source>
</evidence>
<dbReference type="NCBIfam" id="TIGR00543">
    <property type="entry name" value="isochor_syn"/>
    <property type="match status" value="1"/>
</dbReference>
<dbReference type="Proteomes" id="UP001165568">
    <property type="component" value="Unassembled WGS sequence"/>
</dbReference>
<dbReference type="Gene3D" id="3.60.120.10">
    <property type="entry name" value="Anthranilate synthase"/>
    <property type="match status" value="1"/>
</dbReference>
<dbReference type="AlphaFoldDB" id="A0AA41XZE5"/>
<comment type="pathway">
    <text evidence="5">Quinol/quinone metabolism; 1,4-dihydroxy-2-naphthoate biosynthesis; 1,4-dihydroxy-2-naphthoate from chorismate: step 1/7.</text>
</comment>
<dbReference type="HAMAP" id="MF_01935">
    <property type="entry name" value="MenF"/>
    <property type="match status" value="1"/>
</dbReference>
<keyword evidence="3 5" id="KW-0460">Magnesium</keyword>
<dbReference type="NCBIfam" id="NF011588">
    <property type="entry name" value="PRK15012.1"/>
    <property type="match status" value="1"/>
</dbReference>
<evidence type="ECO:0000313" key="9">
    <source>
        <dbReference type="Proteomes" id="UP001165568"/>
    </source>
</evidence>
<feature type="active site" description="Proton donor" evidence="5">
    <location>
        <position position="249"/>
    </location>
</feature>
<dbReference type="InterPro" id="IPR034681">
    <property type="entry name" value="MenF"/>
</dbReference>
<feature type="active site" description="Proton acceptor" evidence="5">
    <location>
        <position position="199"/>
    </location>
</feature>
<dbReference type="Proteomes" id="UP001165569">
    <property type="component" value="Unassembled WGS sequence"/>
</dbReference>
<gene>
    <name evidence="5 7" type="primary">menF</name>
    <name evidence="7" type="ORF">NC803_03105</name>
    <name evidence="8" type="ORF">NC856_04825</name>
</gene>
<sequence>MKQFSDLLRHMQQDLRQPQPERAGFGQITRSLTLSEPSELLSWLATQPAYPQFYWRHRQDSEEAAVCGQVCGFHHIQEAEDFLVRHGGDHPVRVWGLNAFDQTPRDPRSGISPGYLFLPRVELLRQGNTLSLRVNLFSETSLRQDADKAAAFIKFLLPMRPLPPLQAQASNVDHQPDRQHWRNLLQLALHNIAAGEMEKVVLARKTTLTLKQPLQATTFMAASCAANHHCFHFMLAHDARQAFLGSSPERLYRRHETQLETEALAGTVASDKCDEKAAALAQWLMKDSKNQCENMLVVDDICQRLQQSALSLDVMPPEVVRLRKVQHLRRTIQATLRQSFDAACLDDLQPTAAVAGLPRHIARRFITGHEPFDRGWYAGSAGYLSRRQAEFCVALRSAQIHDNMLTLYAGAGIVAGSDPEQEWQELENKIAGLKSLLDGDMS</sequence>
<evidence type="ECO:0000256" key="5">
    <source>
        <dbReference type="HAMAP-Rule" id="MF_01935"/>
    </source>
</evidence>
<feature type="binding site" evidence="5">
    <location>
        <position position="425"/>
    </location>
    <ligand>
        <name>Mg(2+)</name>
        <dbReference type="ChEBI" id="CHEBI:18420"/>
    </ligand>
</feature>
<dbReference type="PANTHER" id="PTHR47253:SF4">
    <property type="entry name" value="ISOCHORISMATE SYNTHASE 2, CHLOROPLASTIC"/>
    <property type="match status" value="1"/>
</dbReference>
<dbReference type="GO" id="GO:0000287">
    <property type="term" value="F:magnesium ion binding"/>
    <property type="evidence" value="ECO:0007669"/>
    <property type="project" value="UniProtKB-UniRule"/>
</dbReference>
<comment type="caution">
    <text evidence="7">The sequence shown here is derived from an EMBL/GenBank/DDBJ whole genome shotgun (WGS) entry which is preliminary data.</text>
</comment>
<comment type="pathway">
    <text evidence="5">Quinol/quinone metabolism; menaquinone biosynthesis.</text>
</comment>
<keyword evidence="4 5" id="KW-0413">Isomerase</keyword>
<dbReference type="EMBL" id="JAMPJT010000002">
    <property type="protein sequence ID" value="MCV9877844.1"/>
    <property type="molecule type" value="Genomic_DNA"/>
</dbReference>
<dbReference type="Pfam" id="PF00425">
    <property type="entry name" value="Chorismate_bind"/>
    <property type="match status" value="1"/>
</dbReference>
<dbReference type="InterPro" id="IPR004561">
    <property type="entry name" value="IsoChor_synthase"/>
</dbReference>
<feature type="domain" description="Chorismate-utilising enzyme C-terminal" evidence="6">
    <location>
        <begin position="178"/>
        <end position="429"/>
    </location>
</feature>
<dbReference type="InterPro" id="IPR015890">
    <property type="entry name" value="Chorismate_C"/>
</dbReference>
<dbReference type="EMBL" id="JAMPJU010000002">
    <property type="protein sequence ID" value="MCV9881592.1"/>
    <property type="molecule type" value="Genomic_DNA"/>
</dbReference>
<dbReference type="PANTHER" id="PTHR47253">
    <property type="match status" value="1"/>
</dbReference>
<evidence type="ECO:0000256" key="1">
    <source>
        <dbReference type="ARBA" id="ARBA00000799"/>
    </source>
</evidence>
<keyword evidence="9" id="KW-1185">Reference proteome</keyword>
<evidence type="ECO:0000256" key="4">
    <source>
        <dbReference type="ARBA" id="ARBA00023235"/>
    </source>
</evidence>
<comment type="function">
    <text evidence="5">Catalyzes the conversion of chorismate to isochorismate.</text>
</comment>
<organism evidence="7 10">
    <name type="scientific">Brenneria izbisi</name>
    <dbReference type="NCBI Taxonomy" id="2939450"/>
    <lineage>
        <taxon>Bacteria</taxon>
        <taxon>Pseudomonadati</taxon>
        <taxon>Pseudomonadota</taxon>
        <taxon>Gammaproteobacteria</taxon>
        <taxon>Enterobacterales</taxon>
        <taxon>Pectobacteriaceae</taxon>
        <taxon>Brenneria</taxon>
    </lineage>
</organism>
<dbReference type="GO" id="GO:0008909">
    <property type="term" value="F:isochorismate synthase activity"/>
    <property type="evidence" value="ECO:0007669"/>
    <property type="project" value="UniProtKB-UniRule"/>
</dbReference>
<proteinExistence type="inferred from homology"/>
<evidence type="ECO:0000256" key="2">
    <source>
        <dbReference type="ARBA" id="ARBA00005297"/>
    </source>
</evidence>